<dbReference type="RefSeq" id="WP_119377900.1">
    <property type="nucleotide sequence ID" value="NZ_QWGB01000002.1"/>
</dbReference>
<gene>
    <name evidence="9 10" type="primary">secE</name>
    <name evidence="10" type="ORF">D1224_00025</name>
</gene>
<protein>
    <recommendedName>
        <fullName evidence="9">Protein translocase subunit SecE</fullName>
    </recommendedName>
</protein>
<evidence type="ECO:0000256" key="2">
    <source>
        <dbReference type="ARBA" id="ARBA00022448"/>
    </source>
</evidence>
<evidence type="ECO:0000256" key="7">
    <source>
        <dbReference type="ARBA" id="ARBA00023010"/>
    </source>
</evidence>
<evidence type="ECO:0000256" key="9">
    <source>
        <dbReference type="HAMAP-Rule" id="MF_00422"/>
    </source>
</evidence>
<dbReference type="NCBIfam" id="TIGR00964">
    <property type="entry name" value="secE_bact"/>
    <property type="match status" value="1"/>
</dbReference>
<keyword evidence="4 9" id="KW-0812">Transmembrane</keyword>
<comment type="subunit">
    <text evidence="9">Component of the Sec protein translocase complex. Heterotrimer consisting of SecY, SecE and SecG subunits. The heterotrimers can form oligomers, although 1 heterotrimer is thought to be able to translocate proteins. Interacts with the ribosome. Interacts with SecDF, and other proteins may be involved. Interacts with SecA.</text>
</comment>
<comment type="caution">
    <text evidence="10">The sequence shown here is derived from an EMBL/GenBank/DDBJ whole genome shotgun (WGS) entry which is preliminary data.</text>
</comment>
<evidence type="ECO:0000256" key="3">
    <source>
        <dbReference type="ARBA" id="ARBA00022475"/>
    </source>
</evidence>
<keyword evidence="11" id="KW-1185">Reference proteome</keyword>
<comment type="function">
    <text evidence="9">Essential subunit of the Sec protein translocation channel SecYEG. Clamps together the 2 halves of SecY. May contact the channel plug during translocation.</text>
</comment>
<evidence type="ECO:0000256" key="6">
    <source>
        <dbReference type="ARBA" id="ARBA00022989"/>
    </source>
</evidence>
<keyword evidence="5 9" id="KW-0653">Protein transport</keyword>
<dbReference type="InterPro" id="IPR038379">
    <property type="entry name" value="SecE_sf"/>
</dbReference>
<dbReference type="InterPro" id="IPR001901">
    <property type="entry name" value="Translocase_SecE/Sec61-g"/>
</dbReference>
<dbReference type="EMBL" id="QWGB01000002">
    <property type="protein sequence ID" value="RIJ26302.1"/>
    <property type="molecule type" value="Genomic_DNA"/>
</dbReference>
<evidence type="ECO:0000256" key="4">
    <source>
        <dbReference type="ARBA" id="ARBA00022692"/>
    </source>
</evidence>
<accession>A0A399R9F3</accession>
<reference evidence="10 11" key="1">
    <citation type="submission" date="2018-08" db="EMBL/GenBank/DDBJ databases">
        <title>Henriciella mobilis sp. nov., isolated from seawater.</title>
        <authorList>
            <person name="Cheng H."/>
            <person name="Wu Y.-H."/>
            <person name="Xu X.-W."/>
            <person name="Guo L.-L."/>
        </authorList>
    </citation>
    <scope>NUCLEOTIDE SEQUENCE [LARGE SCALE GENOMIC DNA]</scope>
    <source>
        <strain evidence="10 11">CCUG66934</strain>
    </source>
</reference>
<dbReference type="GO" id="GO:0005886">
    <property type="term" value="C:plasma membrane"/>
    <property type="evidence" value="ECO:0007669"/>
    <property type="project" value="UniProtKB-SubCell"/>
</dbReference>
<dbReference type="InterPro" id="IPR005807">
    <property type="entry name" value="SecE_bac"/>
</dbReference>
<name>A0A399R9F3_9PROT</name>
<evidence type="ECO:0000256" key="8">
    <source>
        <dbReference type="ARBA" id="ARBA00023136"/>
    </source>
</evidence>
<keyword evidence="3 9" id="KW-1003">Cell membrane</keyword>
<keyword evidence="6 9" id="KW-1133">Transmembrane helix</keyword>
<dbReference type="PANTHER" id="PTHR33910">
    <property type="entry name" value="PROTEIN TRANSLOCASE SUBUNIT SECE"/>
    <property type="match status" value="1"/>
</dbReference>
<dbReference type="GO" id="GO:0043952">
    <property type="term" value="P:protein transport by the Sec complex"/>
    <property type="evidence" value="ECO:0007669"/>
    <property type="project" value="UniProtKB-UniRule"/>
</dbReference>
<evidence type="ECO:0000256" key="5">
    <source>
        <dbReference type="ARBA" id="ARBA00022927"/>
    </source>
</evidence>
<dbReference type="OrthoDB" id="9812738at2"/>
<organism evidence="10 11">
    <name type="scientific">Henriciella barbarensis</name>
    <dbReference type="NCBI Taxonomy" id="86342"/>
    <lineage>
        <taxon>Bacteria</taxon>
        <taxon>Pseudomonadati</taxon>
        <taxon>Pseudomonadota</taxon>
        <taxon>Alphaproteobacteria</taxon>
        <taxon>Hyphomonadales</taxon>
        <taxon>Hyphomonadaceae</taxon>
        <taxon>Henriciella</taxon>
    </lineage>
</organism>
<dbReference type="AlphaFoldDB" id="A0A399R9F3"/>
<evidence type="ECO:0000313" key="10">
    <source>
        <dbReference type="EMBL" id="RIJ26302.1"/>
    </source>
</evidence>
<evidence type="ECO:0000256" key="1">
    <source>
        <dbReference type="ARBA" id="ARBA00004370"/>
    </source>
</evidence>
<sequence length="71" mass="7704">MADKDKKKSVDPVTFARQVEAEGRKVTWTSPQETVQATIMVVIMSIIVALFLFLSDQVIAILIGLITGLGA</sequence>
<dbReference type="PRINTS" id="PR01650">
    <property type="entry name" value="SECETRNLCASE"/>
</dbReference>
<dbReference type="GO" id="GO:0065002">
    <property type="term" value="P:intracellular protein transmembrane transport"/>
    <property type="evidence" value="ECO:0007669"/>
    <property type="project" value="UniProtKB-UniRule"/>
</dbReference>
<dbReference type="Pfam" id="PF00584">
    <property type="entry name" value="SecE"/>
    <property type="match status" value="1"/>
</dbReference>
<keyword evidence="2 9" id="KW-0813">Transport</keyword>
<proteinExistence type="inferred from homology"/>
<dbReference type="Gene3D" id="1.20.5.1030">
    <property type="entry name" value="Preprotein translocase secy subunit"/>
    <property type="match status" value="1"/>
</dbReference>
<dbReference type="HAMAP" id="MF_00422">
    <property type="entry name" value="SecE"/>
    <property type="match status" value="1"/>
</dbReference>
<dbReference type="Proteomes" id="UP000265431">
    <property type="component" value="Unassembled WGS sequence"/>
</dbReference>
<dbReference type="PANTHER" id="PTHR33910:SF1">
    <property type="entry name" value="PROTEIN TRANSLOCASE SUBUNIT SECE"/>
    <property type="match status" value="1"/>
</dbReference>
<dbReference type="GO" id="GO:0006605">
    <property type="term" value="P:protein targeting"/>
    <property type="evidence" value="ECO:0007669"/>
    <property type="project" value="UniProtKB-UniRule"/>
</dbReference>
<feature type="transmembrane region" description="Helical" evidence="9">
    <location>
        <begin position="37"/>
        <end position="66"/>
    </location>
</feature>
<keyword evidence="7 9" id="KW-0811">Translocation</keyword>
<comment type="similarity">
    <text evidence="9">Belongs to the SecE/SEC61-gamma family.</text>
</comment>
<keyword evidence="8 9" id="KW-0472">Membrane</keyword>
<dbReference type="GO" id="GO:0008320">
    <property type="term" value="F:protein transmembrane transporter activity"/>
    <property type="evidence" value="ECO:0007669"/>
    <property type="project" value="UniProtKB-UniRule"/>
</dbReference>
<comment type="subcellular location">
    <subcellularLocation>
        <location evidence="9">Cell membrane</location>
        <topology evidence="9">Single-pass membrane protein</topology>
    </subcellularLocation>
    <subcellularLocation>
        <location evidence="1">Membrane</location>
    </subcellularLocation>
</comment>
<evidence type="ECO:0000313" key="11">
    <source>
        <dbReference type="Proteomes" id="UP000265431"/>
    </source>
</evidence>
<dbReference type="GO" id="GO:0009306">
    <property type="term" value="P:protein secretion"/>
    <property type="evidence" value="ECO:0007669"/>
    <property type="project" value="UniProtKB-UniRule"/>
</dbReference>